<evidence type="ECO:0000256" key="7">
    <source>
        <dbReference type="ARBA" id="ARBA00022989"/>
    </source>
</evidence>
<evidence type="ECO:0000256" key="2">
    <source>
        <dbReference type="ARBA" id="ARBA00022448"/>
    </source>
</evidence>
<accession>A0A1B1Y7N4</accession>
<dbReference type="OrthoDB" id="9813518at2"/>
<keyword evidence="5" id="KW-0851">Voltage-gated channel</keyword>
<keyword evidence="2" id="KW-0813">Transport</keyword>
<dbReference type="InterPro" id="IPR013518">
    <property type="entry name" value="K_chnl_inward-rec_Kir_cyto"/>
</dbReference>
<dbReference type="AlphaFoldDB" id="A0A1B1Y7N4"/>
<keyword evidence="4 11" id="KW-0812">Transmembrane</keyword>
<dbReference type="Proteomes" id="UP000092967">
    <property type="component" value="Chromosome"/>
</dbReference>
<evidence type="ECO:0000259" key="13">
    <source>
        <dbReference type="Pfam" id="PF17655"/>
    </source>
</evidence>
<protein>
    <submittedName>
        <fullName evidence="14">Ion transporter</fullName>
    </submittedName>
</protein>
<keyword evidence="8" id="KW-0406">Ion transport</keyword>
<dbReference type="PANTHER" id="PTHR11767">
    <property type="entry name" value="INWARD RECTIFIER POTASSIUM CHANNEL"/>
    <property type="match status" value="1"/>
</dbReference>
<reference evidence="14 15" key="1">
    <citation type="submission" date="2016-02" db="EMBL/GenBank/DDBJ databases">
        <authorList>
            <person name="Wen L."/>
            <person name="He K."/>
            <person name="Yang H."/>
        </authorList>
    </citation>
    <scope>NUCLEOTIDE SEQUENCE [LARGE SCALE GENOMIC DNA]</scope>
    <source>
        <strain evidence="14 15">CZ1127</strain>
    </source>
</reference>
<dbReference type="Pfam" id="PF07885">
    <property type="entry name" value="Ion_trans_2"/>
    <property type="match status" value="1"/>
</dbReference>
<evidence type="ECO:0000313" key="15">
    <source>
        <dbReference type="Proteomes" id="UP000092967"/>
    </source>
</evidence>
<dbReference type="GO" id="GO:1990573">
    <property type="term" value="P:potassium ion import across plasma membrane"/>
    <property type="evidence" value="ECO:0007669"/>
    <property type="project" value="TreeGrafter"/>
</dbReference>
<keyword evidence="3" id="KW-0633">Potassium transport</keyword>
<dbReference type="EMBL" id="CP014224">
    <property type="protein sequence ID" value="ANW96790.1"/>
    <property type="molecule type" value="Genomic_DNA"/>
</dbReference>
<evidence type="ECO:0000256" key="9">
    <source>
        <dbReference type="ARBA" id="ARBA00023136"/>
    </source>
</evidence>
<evidence type="ECO:0000256" key="6">
    <source>
        <dbReference type="ARBA" id="ARBA00022958"/>
    </source>
</evidence>
<dbReference type="Gene3D" id="2.60.40.1400">
    <property type="entry name" value="G protein-activated inward rectifier potassium channel 1"/>
    <property type="match status" value="1"/>
</dbReference>
<feature type="domain" description="Potassium channel" evidence="12">
    <location>
        <begin position="67"/>
        <end position="139"/>
    </location>
</feature>
<dbReference type="InterPro" id="IPR013099">
    <property type="entry name" value="K_chnl_dom"/>
</dbReference>
<dbReference type="SUPFAM" id="SSF81324">
    <property type="entry name" value="Voltage-gated potassium channels"/>
    <property type="match status" value="1"/>
</dbReference>
<evidence type="ECO:0000256" key="5">
    <source>
        <dbReference type="ARBA" id="ARBA00022882"/>
    </source>
</evidence>
<evidence type="ECO:0000256" key="1">
    <source>
        <dbReference type="ARBA" id="ARBA00004141"/>
    </source>
</evidence>
<feature type="domain" description="Inward rectifier potassium channel C-terminal" evidence="13">
    <location>
        <begin position="150"/>
        <end position="303"/>
    </location>
</feature>
<keyword evidence="9 11" id="KW-0472">Membrane</keyword>
<dbReference type="Gene3D" id="1.10.287.70">
    <property type="match status" value="1"/>
</dbReference>
<dbReference type="PANTHER" id="PTHR11767:SF102">
    <property type="entry name" value="INWARDLY RECTIFYING POTASSIUM CHANNEL 1, ISOFORM F"/>
    <property type="match status" value="1"/>
</dbReference>
<dbReference type="RefSeq" id="WP_068827286.1">
    <property type="nucleotide sequence ID" value="NZ_CP014224.1"/>
</dbReference>
<proteinExistence type="predicted"/>
<dbReference type="KEGG" id="wfu:AXE80_11100"/>
<name>A0A1B1Y7N4_9FLAO</name>
<evidence type="ECO:0000256" key="10">
    <source>
        <dbReference type="ARBA" id="ARBA00023303"/>
    </source>
</evidence>
<keyword evidence="7 11" id="KW-1133">Transmembrane helix</keyword>
<evidence type="ECO:0000256" key="8">
    <source>
        <dbReference type="ARBA" id="ARBA00023065"/>
    </source>
</evidence>
<feature type="transmembrane region" description="Helical" evidence="11">
    <location>
        <begin position="116"/>
        <end position="141"/>
    </location>
</feature>
<dbReference type="GO" id="GO:0005886">
    <property type="term" value="C:plasma membrane"/>
    <property type="evidence" value="ECO:0007669"/>
    <property type="project" value="TreeGrafter"/>
</dbReference>
<comment type="subcellular location">
    <subcellularLocation>
        <location evidence="1">Membrane</location>
        <topology evidence="1">Multi-pass membrane protein</topology>
    </subcellularLocation>
</comment>
<feature type="transmembrane region" description="Helical" evidence="11">
    <location>
        <begin position="87"/>
        <end position="110"/>
    </location>
</feature>
<evidence type="ECO:0000256" key="3">
    <source>
        <dbReference type="ARBA" id="ARBA00022538"/>
    </source>
</evidence>
<keyword evidence="15" id="KW-1185">Reference proteome</keyword>
<evidence type="ECO:0000313" key="14">
    <source>
        <dbReference type="EMBL" id="ANW96790.1"/>
    </source>
</evidence>
<dbReference type="GO" id="GO:0005242">
    <property type="term" value="F:inward rectifier potassium channel activity"/>
    <property type="evidence" value="ECO:0007669"/>
    <property type="project" value="InterPro"/>
</dbReference>
<keyword evidence="10" id="KW-0407">Ion channel</keyword>
<dbReference type="GO" id="GO:0034765">
    <property type="term" value="P:regulation of monoatomic ion transmembrane transport"/>
    <property type="evidence" value="ECO:0007669"/>
    <property type="project" value="TreeGrafter"/>
</dbReference>
<dbReference type="STRING" id="1790137.AXE80_11100"/>
<evidence type="ECO:0000256" key="11">
    <source>
        <dbReference type="SAM" id="Phobius"/>
    </source>
</evidence>
<dbReference type="PRINTS" id="PR01320">
    <property type="entry name" value="KIRCHANNEL"/>
</dbReference>
<dbReference type="GO" id="GO:0034702">
    <property type="term" value="C:monoatomic ion channel complex"/>
    <property type="evidence" value="ECO:0007669"/>
    <property type="project" value="UniProtKB-KW"/>
</dbReference>
<dbReference type="SUPFAM" id="SSF81296">
    <property type="entry name" value="E set domains"/>
    <property type="match status" value="1"/>
</dbReference>
<feature type="transmembrane region" description="Helical" evidence="11">
    <location>
        <begin position="50"/>
        <end position="75"/>
    </location>
</feature>
<dbReference type="Pfam" id="PF17655">
    <property type="entry name" value="IRK_C"/>
    <property type="match status" value="1"/>
</dbReference>
<dbReference type="InterPro" id="IPR041647">
    <property type="entry name" value="IRK_C"/>
</dbReference>
<dbReference type="InterPro" id="IPR014756">
    <property type="entry name" value="Ig_E-set"/>
</dbReference>
<keyword evidence="6" id="KW-0630">Potassium</keyword>
<gene>
    <name evidence="14" type="ORF">AXE80_11100</name>
</gene>
<sequence length="304" mass="35490">MARILKDPGVGYKSNRNAQRLIINGSSNVKHINRARTIDDLYTYLINISWGLFLAYVLLGYVLINAIFGFVYLLIGVQEFQIVKGSLWEDFIHLFFFSAQTITTVGYGAIAPNGVWAGVISSLEALVGLMSFSFITGLLYGRFSKPKAKIKFSDHIVVRDFEDTRALMFRVMNKRTNMMIEPELNAIMSITEKNETGEFNRAFYQLNLERNKIMYLPTMWTLVHKMDKESPLYKYSKEELEALEVEIYILFQYHEETFNQKLYQLHSYDFSQLKIDYKFDVSYDFDEDGFTIIDHHKLNDIKKI</sequence>
<evidence type="ECO:0000259" key="12">
    <source>
        <dbReference type="Pfam" id="PF07885"/>
    </source>
</evidence>
<dbReference type="InterPro" id="IPR016449">
    <property type="entry name" value="K_chnl_inward-rec_Kir"/>
</dbReference>
<organism evidence="14 15">
    <name type="scientific">Wenyingzhuangia fucanilytica</name>
    <dbReference type="NCBI Taxonomy" id="1790137"/>
    <lineage>
        <taxon>Bacteria</taxon>
        <taxon>Pseudomonadati</taxon>
        <taxon>Bacteroidota</taxon>
        <taxon>Flavobacteriia</taxon>
        <taxon>Flavobacteriales</taxon>
        <taxon>Flavobacteriaceae</taxon>
        <taxon>Wenyingzhuangia</taxon>
    </lineage>
</organism>
<evidence type="ECO:0000256" key="4">
    <source>
        <dbReference type="ARBA" id="ARBA00022692"/>
    </source>
</evidence>